<evidence type="ECO:0000313" key="2">
    <source>
        <dbReference type="Proteomes" id="UP000805649"/>
    </source>
</evidence>
<gene>
    <name evidence="1" type="ORF">CTRU02_205675</name>
</gene>
<reference evidence="1 2" key="1">
    <citation type="journal article" date="2020" name="Phytopathology">
        <title>Genome Sequence Resources of Colletotrichum truncatum, C. plurivorum, C. musicola, and C. sojae: Four Species Pathogenic to Soybean (Glycine max).</title>
        <authorList>
            <person name="Rogerio F."/>
            <person name="Boufleur T.R."/>
            <person name="Ciampi-Guillardi M."/>
            <person name="Sukno S.A."/>
            <person name="Thon M.R."/>
            <person name="Massola Junior N.S."/>
            <person name="Baroncelli R."/>
        </authorList>
    </citation>
    <scope>NUCLEOTIDE SEQUENCE [LARGE SCALE GENOMIC DNA]</scope>
    <source>
        <strain evidence="1 2">CMES1059</strain>
    </source>
</reference>
<organism evidence="1 2">
    <name type="scientific">Colletotrichum truncatum</name>
    <name type="common">Anthracnose fungus</name>
    <name type="synonym">Colletotrichum capsici</name>
    <dbReference type="NCBI Taxonomy" id="5467"/>
    <lineage>
        <taxon>Eukaryota</taxon>
        <taxon>Fungi</taxon>
        <taxon>Dikarya</taxon>
        <taxon>Ascomycota</taxon>
        <taxon>Pezizomycotina</taxon>
        <taxon>Sordariomycetes</taxon>
        <taxon>Hypocreomycetidae</taxon>
        <taxon>Glomerellales</taxon>
        <taxon>Glomerellaceae</taxon>
        <taxon>Colletotrichum</taxon>
        <taxon>Colletotrichum truncatum species complex</taxon>
    </lineage>
</organism>
<dbReference type="EMBL" id="VUJX02000003">
    <property type="protein sequence ID" value="KAL0939065.1"/>
    <property type="molecule type" value="Genomic_DNA"/>
</dbReference>
<keyword evidence="2" id="KW-1185">Reference proteome</keyword>
<proteinExistence type="predicted"/>
<evidence type="ECO:0000313" key="1">
    <source>
        <dbReference type="EMBL" id="KAL0939065.1"/>
    </source>
</evidence>
<dbReference type="Proteomes" id="UP000805649">
    <property type="component" value="Unassembled WGS sequence"/>
</dbReference>
<protein>
    <submittedName>
        <fullName evidence="1">Uncharacterized protein</fullName>
    </submittedName>
</protein>
<name>A0ACC3Z4S8_COLTU</name>
<comment type="caution">
    <text evidence="1">The sequence shown here is derived from an EMBL/GenBank/DDBJ whole genome shotgun (WGS) entry which is preliminary data.</text>
</comment>
<accession>A0ACC3Z4S8</accession>
<sequence length="234" mass="24948">MAQQLAGIKQSKMSQPQQVSSQTSDQKGCAEVGSSAQKAIANFQTNQAQGKGPDYMKIGGVAEKACPAYNPIEHAGGEDMKDLEEIARNITAGFCGCSSSKEVDDGTKLDEAEGVISSQVDEGGEYESQLGKAGGKDESALRVTHKETKRGDSLDKAMNQDAVQELPEGKFAQESNTRKNPLVNSSSERSSLDEGKNAQGLTGSQGTRDETLSTRTDDGKPVDDGQRSRITRRE</sequence>